<name>A0A6J1QTR7_9HYME</name>
<dbReference type="OrthoDB" id="2272012at2759"/>
<keyword evidence="3" id="KW-1185">Reference proteome</keyword>
<dbReference type="GO" id="GO:0005085">
    <property type="term" value="F:guanyl-nucleotide exchange factor activity"/>
    <property type="evidence" value="ECO:0007669"/>
    <property type="project" value="TreeGrafter"/>
</dbReference>
<proteinExistence type="predicted"/>
<gene>
    <name evidence="4" type="primary">LOC112463246</name>
</gene>
<dbReference type="GO" id="GO:0007186">
    <property type="term" value="P:G protein-coupled receptor signaling pathway"/>
    <property type="evidence" value="ECO:0007669"/>
    <property type="project" value="TreeGrafter"/>
</dbReference>
<dbReference type="PANTHER" id="PTHR45872:SF2">
    <property type="entry name" value="RHO GUANINE NUCLEOTIDE EXCHANGE FACTOR 2, ISOFORM D"/>
    <property type="match status" value="1"/>
</dbReference>
<organism evidence="3 4">
    <name type="scientific">Temnothorax curvispinosus</name>
    <dbReference type="NCBI Taxonomy" id="300111"/>
    <lineage>
        <taxon>Eukaryota</taxon>
        <taxon>Metazoa</taxon>
        <taxon>Ecdysozoa</taxon>
        <taxon>Arthropoda</taxon>
        <taxon>Hexapoda</taxon>
        <taxon>Insecta</taxon>
        <taxon>Pterygota</taxon>
        <taxon>Neoptera</taxon>
        <taxon>Endopterygota</taxon>
        <taxon>Hymenoptera</taxon>
        <taxon>Apocrita</taxon>
        <taxon>Aculeata</taxon>
        <taxon>Formicoidea</taxon>
        <taxon>Formicidae</taxon>
        <taxon>Myrmicinae</taxon>
        <taxon>Temnothorax</taxon>
    </lineage>
</organism>
<dbReference type="PANTHER" id="PTHR45872">
    <property type="entry name" value="RHO GUANINE NUCLEOTIDE EXCHANGE FACTOR 2, ISOFORM D"/>
    <property type="match status" value="1"/>
</dbReference>
<dbReference type="GeneID" id="112463246"/>
<protein>
    <submittedName>
        <fullName evidence="4">Uncharacterized protein LOC112463246</fullName>
    </submittedName>
</protein>
<dbReference type="Proteomes" id="UP000504618">
    <property type="component" value="Unplaced"/>
</dbReference>
<accession>A0A6J1QTR7</accession>
<keyword evidence="1" id="KW-0175">Coiled coil</keyword>
<dbReference type="GO" id="GO:0005737">
    <property type="term" value="C:cytoplasm"/>
    <property type="evidence" value="ECO:0007669"/>
    <property type="project" value="TreeGrafter"/>
</dbReference>
<dbReference type="AlphaFoldDB" id="A0A6J1QTR7"/>
<sequence>MGLRDVELLGTASTQVVLTVQQKPVTSSNAAAVAAIATVTTATTTSGLQVGVVGATSQQHQRPVSLSAAGNMSPSQPTTSLHRASTAPAGGAPCNTRITGPQPVDLEKKRQLETQRVHTFQLMLEKEQSYVDKLRSELAKAGTGSGNTNVTAVQAELAGAERRVRTLQEQLAAISTTNEQVCIFILFLYISLSDVFQEFFFEKSIEAIKM</sequence>
<evidence type="ECO:0000313" key="4">
    <source>
        <dbReference type="RefSeq" id="XP_024885283.1"/>
    </source>
</evidence>
<evidence type="ECO:0000313" key="3">
    <source>
        <dbReference type="Proteomes" id="UP000504618"/>
    </source>
</evidence>
<feature type="coiled-coil region" evidence="1">
    <location>
        <begin position="150"/>
        <end position="177"/>
    </location>
</feature>
<dbReference type="GO" id="GO:0001664">
    <property type="term" value="F:G protein-coupled receptor binding"/>
    <property type="evidence" value="ECO:0007669"/>
    <property type="project" value="TreeGrafter"/>
</dbReference>
<reference evidence="4" key="1">
    <citation type="submission" date="2025-08" db="UniProtKB">
        <authorList>
            <consortium name="RefSeq"/>
        </authorList>
    </citation>
    <scope>IDENTIFICATION</scope>
    <source>
        <tissue evidence="4">Whole body</tissue>
    </source>
</reference>
<dbReference type="RefSeq" id="XP_024885283.1">
    <property type="nucleotide sequence ID" value="XM_025029515.1"/>
</dbReference>
<feature type="region of interest" description="Disordered" evidence="2">
    <location>
        <begin position="67"/>
        <end position="102"/>
    </location>
</feature>
<evidence type="ECO:0000256" key="1">
    <source>
        <dbReference type="SAM" id="Coils"/>
    </source>
</evidence>
<feature type="compositionally biased region" description="Polar residues" evidence="2">
    <location>
        <begin position="67"/>
        <end position="83"/>
    </location>
</feature>
<evidence type="ECO:0000256" key="2">
    <source>
        <dbReference type="SAM" id="MobiDB-lite"/>
    </source>
</evidence>